<gene>
    <name evidence="2" type="ORF">G7Z17_g9952</name>
</gene>
<dbReference type="AlphaFoldDB" id="A0A9P5H2C6"/>
<evidence type="ECO:0000313" key="2">
    <source>
        <dbReference type="EMBL" id="KAF7544430.1"/>
    </source>
</evidence>
<evidence type="ECO:0000313" key="3">
    <source>
        <dbReference type="Proteomes" id="UP000722485"/>
    </source>
</evidence>
<evidence type="ECO:0000256" key="1">
    <source>
        <dbReference type="SAM" id="MobiDB-lite"/>
    </source>
</evidence>
<dbReference type="Proteomes" id="UP000722485">
    <property type="component" value="Unassembled WGS sequence"/>
</dbReference>
<name>A0A9P5H2C6_9HYPO</name>
<accession>A0A9P5H2C6</accession>
<reference evidence="2" key="1">
    <citation type="submission" date="2020-03" db="EMBL/GenBank/DDBJ databases">
        <title>Draft Genome Sequence of Cylindrodendrum hubeiense.</title>
        <authorList>
            <person name="Buettner E."/>
            <person name="Kellner H."/>
        </authorList>
    </citation>
    <scope>NUCLEOTIDE SEQUENCE</scope>
    <source>
        <strain evidence="2">IHI 201604</strain>
    </source>
</reference>
<proteinExistence type="predicted"/>
<keyword evidence="3" id="KW-1185">Reference proteome</keyword>
<dbReference type="EMBL" id="JAANBB010000304">
    <property type="protein sequence ID" value="KAF7544430.1"/>
    <property type="molecule type" value="Genomic_DNA"/>
</dbReference>
<comment type="caution">
    <text evidence="2">The sequence shown here is derived from an EMBL/GenBank/DDBJ whole genome shotgun (WGS) entry which is preliminary data.</text>
</comment>
<sequence>MALVLSAEGSFEVGATDDSSNLASTSSTRPPPSPTRPACTPTLPKRDVVHVAVDEEPVPAPVEPARF</sequence>
<organism evidence="2 3">
    <name type="scientific">Cylindrodendrum hubeiense</name>
    <dbReference type="NCBI Taxonomy" id="595255"/>
    <lineage>
        <taxon>Eukaryota</taxon>
        <taxon>Fungi</taxon>
        <taxon>Dikarya</taxon>
        <taxon>Ascomycota</taxon>
        <taxon>Pezizomycotina</taxon>
        <taxon>Sordariomycetes</taxon>
        <taxon>Hypocreomycetidae</taxon>
        <taxon>Hypocreales</taxon>
        <taxon>Nectriaceae</taxon>
        <taxon>Cylindrodendrum</taxon>
    </lineage>
</organism>
<protein>
    <submittedName>
        <fullName evidence="2">Uncharacterized protein</fullName>
    </submittedName>
</protein>
<feature type="region of interest" description="Disordered" evidence="1">
    <location>
        <begin position="1"/>
        <end position="44"/>
    </location>
</feature>